<reference evidence="2" key="1">
    <citation type="submission" date="2021-02" db="EMBL/GenBank/DDBJ databases">
        <authorList>
            <person name="Nowell W R."/>
        </authorList>
    </citation>
    <scope>NUCLEOTIDE SEQUENCE</scope>
</reference>
<organism evidence="2 4">
    <name type="scientific">Didymodactylos carnosus</name>
    <dbReference type="NCBI Taxonomy" id="1234261"/>
    <lineage>
        <taxon>Eukaryota</taxon>
        <taxon>Metazoa</taxon>
        <taxon>Spiralia</taxon>
        <taxon>Gnathifera</taxon>
        <taxon>Rotifera</taxon>
        <taxon>Eurotatoria</taxon>
        <taxon>Bdelloidea</taxon>
        <taxon>Philodinida</taxon>
        <taxon>Philodinidae</taxon>
        <taxon>Didymodactylos</taxon>
    </lineage>
</organism>
<protein>
    <submittedName>
        <fullName evidence="2">Uncharacterized protein</fullName>
    </submittedName>
</protein>
<dbReference type="Proteomes" id="UP000681722">
    <property type="component" value="Unassembled WGS sequence"/>
</dbReference>
<name>A0A814PPD1_9BILA</name>
<dbReference type="EMBL" id="CAJOBC010005706">
    <property type="protein sequence ID" value="CAF3873232.1"/>
    <property type="molecule type" value="Genomic_DNA"/>
</dbReference>
<evidence type="ECO:0000313" key="3">
    <source>
        <dbReference type="EMBL" id="CAF3873232.1"/>
    </source>
</evidence>
<evidence type="ECO:0000313" key="4">
    <source>
        <dbReference type="Proteomes" id="UP000663829"/>
    </source>
</evidence>
<dbReference type="EMBL" id="CAJNOQ010005707">
    <property type="protein sequence ID" value="CAF1108738.1"/>
    <property type="molecule type" value="Genomic_DNA"/>
</dbReference>
<evidence type="ECO:0000256" key="1">
    <source>
        <dbReference type="SAM" id="Phobius"/>
    </source>
</evidence>
<feature type="transmembrane region" description="Helical" evidence="1">
    <location>
        <begin position="611"/>
        <end position="635"/>
    </location>
</feature>
<keyword evidence="1" id="KW-0472">Membrane</keyword>
<accession>A0A814PPD1</accession>
<evidence type="ECO:0000313" key="2">
    <source>
        <dbReference type="EMBL" id="CAF1108738.1"/>
    </source>
</evidence>
<gene>
    <name evidence="2" type="ORF">GPM918_LOCUS19123</name>
    <name evidence="3" type="ORF">SRO942_LOCUS19119</name>
</gene>
<proteinExistence type="predicted"/>
<dbReference type="OrthoDB" id="9993430at2759"/>
<keyword evidence="4" id="KW-1185">Reference proteome</keyword>
<comment type="caution">
    <text evidence="2">The sequence shown here is derived from an EMBL/GenBank/DDBJ whole genome shotgun (WGS) entry which is preliminary data.</text>
</comment>
<dbReference type="Proteomes" id="UP000663829">
    <property type="component" value="Unassembled WGS sequence"/>
</dbReference>
<sequence length="654" mass="75392">MASSYQHVYNDPAIEYLSPPTLDKKNYNPYTYSHLHCKESSLPPILRFGPDINKYNRFRTISLVFTSDYLIVPSNYFQNLSKLFINTYVERIIDIKLRFTNFKRLTFKEYSLADLYDKKHLTKNLWLDIIPQRTNMTTLNSEEQENSTETIVQTSSPFEFDSNCWSGLSLSLFTLYIQTPTDRLSSNYPFEYLFNNTKIDELHITGSIIVPSPNISQTTFNGLIRTLKLRRRVDVIDSHEFPYYSQTIGVKSYTIEALGSSQMNLTDFQHYSNLRGLILIQPNFPVRIHVFLSALDTLVFDVERIYSTSLIGAKNINYLKLGNRLRTIDPFSFRPLHRLSRLDLYDVDLSQLTLDTRCILTEFIQDNKQHLLIIYPFTQITSYCECTQLFFDITRSKKLLSDENIVCAKRCRFSNCLIINQFFRIMIPLEIVKDKERNMKKNDDNDILIVDHDHRPDDIDFLEPVDIVTEILNTMQENLTLPVDKGTNSLKSIEQHINLVNSTLSTLVADLDVVESFANEDEYYDLAQITPTPKVIESTTKSSLIDQYSTQRGTSHFPLKSSVTVTHKSRLYLNINEDSLTISTTILPLPHFLSSEQSPLSHSSSIQIPVYYIPIAFIAGALIIGLVAILVTILVMRKRSRYGFDPVPAQATHV</sequence>
<dbReference type="AlphaFoldDB" id="A0A814PPD1"/>
<keyword evidence="1" id="KW-1133">Transmembrane helix</keyword>
<keyword evidence="1" id="KW-0812">Transmembrane</keyword>